<evidence type="ECO:0000313" key="9">
    <source>
        <dbReference type="Proteomes" id="UP000198793"/>
    </source>
</evidence>
<keyword evidence="5" id="KW-0547">Nucleotide-binding</keyword>
<accession>A0A1H0F8X0</accession>
<evidence type="ECO:0000259" key="7">
    <source>
        <dbReference type="PROSITE" id="PS50893"/>
    </source>
</evidence>
<dbReference type="InterPro" id="IPR017871">
    <property type="entry name" value="ABC_transporter-like_CS"/>
</dbReference>
<keyword evidence="2" id="KW-0813">Transport</keyword>
<dbReference type="InterPro" id="IPR003439">
    <property type="entry name" value="ABC_transporter-like_ATP-bd"/>
</dbReference>
<gene>
    <name evidence="8" type="ORF">SAMN05192530_102410</name>
</gene>
<dbReference type="GO" id="GO:0016887">
    <property type="term" value="F:ATP hydrolysis activity"/>
    <property type="evidence" value="ECO:0007669"/>
    <property type="project" value="InterPro"/>
</dbReference>
<protein>
    <submittedName>
        <fullName evidence="8">Monosaccharide ABC transporter ATP-binding protein, CUT2 family</fullName>
    </submittedName>
</protein>
<evidence type="ECO:0000256" key="4">
    <source>
        <dbReference type="ARBA" id="ARBA00022737"/>
    </source>
</evidence>
<proteinExistence type="inferred from homology"/>
<feature type="domain" description="ABC transporter" evidence="7">
    <location>
        <begin position="9"/>
        <end position="248"/>
    </location>
</feature>
<dbReference type="PROSITE" id="PS50893">
    <property type="entry name" value="ABC_TRANSPORTER_2"/>
    <property type="match status" value="2"/>
</dbReference>
<dbReference type="GO" id="GO:0005524">
    <property type="term" value="F:ATP binding"/>
    <property type="evidence" value="ECO:0007669"/>
    <property type="project" value="UniProtKB-KW"/>
</dbReference>
<dbReference type="SMART" id="SM00382">
    <property type="entry name" value="AAA"/>
    <property type="match status" value="2"/>
</dbReference>
<name>A0A1H0F8X0_9HYPH</name>
<keyword evidence="3" id="KW-0762">Sugar transport</keyword>
<dbReference type="PANTHER" id="PTHR43790:SF9">
    <property type="entry name" value="GALACTOFURANOSE TRANSPORTER ATP-BINDING PROTEIN YTFR"/>
    <property type="match status" value="1"/>
</dbReference>
<dbReference type="InterPro" id="IPR050107">
    <property type="entry name" value="ABC_carbohydrate_import_ATPase"/>
</dbReference>
<keyword evidence="9" id="KW-1185">Reference proteome</keyword>
<sequence>MSATSPPIVRLRGVRKSFGAVRALDGVDLDLRAGECLGLAGHNGAGKSTLMQVLAGNLRPDEGQLEIDGADGAGRHSVARASEAGISCVFQELSLCPNLSVLENTRVRQPSLRGFGWRGRAARLIGDRLDAIFPGHGIGSDDLVSDLSLGQRQMVEIASVFAAGERLRFVILDEPTSSLDASVAAQLLAYVRRFVEGGGTIILISHILGEILSACDRIAVMSDGRVVDLRAAADFTRHSLVESMGHVAGGGDEEVAGSAAGRSAAPVVAEAGTPKGGPVRLEARRGEIVGLAGLAGHGQTALLVLLQNAAYHRSRWARVAARTAFVAGDRQSDGVFPLWSIGENVTIRSLAQLTRFGLIDGAKARALEESWRQRIAIRTPAMGENILTLSGGNQQKALFARALASDAEIVLMDDPMRGVDIGTKQEVYSLIRAEAQKGRTFIWYTTEFDELKSCDHIYVFRSGRIVADLSRAELSEQRILQSSFAEAA</sequence>
<comment type="similarity">
    <text evidence="1">Belongs to the ABC transporter superfamily.</text>
</comment>
<dbReference type="Proteomes" id="UP000198793">
    <property type="component" value="Unassembled WGS sequence"/>
</dbReference>
<dbReference type="EMBL" id="FNIT01000002">
    <property type="protein sequence ID" value="SDN91011.1"/>
    <property type="molecule type" value="Genomic_DNA"/>
</dbReference>
<dbReference type="PANTHER" id="PTHR43790">
    <property type="entry name" value="CARBOHYDRATE TRANSPORT ATP-BINDING PROTEIN MG119-RELATED"/>
    <property type="match status" value="1"/>
</dbReference>
<dbReference type="RefSeq" id="WP_090670663.1">
    <property type="nucleotide sequence ID" value="NZ_FNIT01000002.1"/>
</dbReference>
<evidence type="ECO:0000256" key="5">
    <source>
        <dbReference type="ARBA" id="ARBA00022741"/>
    </source>
</evidence>
<dbReference type="SUPFAM" id="SSF52540">
    <property type="entry name" value="P-loop containing nucleoside triphosphate hydrolases"/>
    <property type="match status" value="2"/>
</dbReference>
<keyword evidence="4" id="KW-0677">Repeat</keyword>
<dbReference type="CDD" id="cd03216">
    <property type="entry name" value="ABC_Carb_Monos_I"/>
    <property type="match status" value="1"/>
</dbReference>
<organism evidence="8 9">
    <name type="scientific">Aureimonas jatrophae</name>
    <dbReference type="NCBI Taxonomy" id="1166073"/>
    <lineage>
        <taxon>Bacteria</taxon>
        <taxon>Pseudomonadati</taxon>
        <taxon>Pseudomonadota</taxon>
        <taxon>Alphaproteobacteria</taxon>
        <taxon>Hyphomicrobiales</taxon>
        <taxon>Aurantimonadaceae</taxon>
        <taxon>Aureimonas</taxon>
    </lineage>
</organism>
<evidence type="ECO:0000313" key="8">
    <source>
        <dbReference type="EMBL" id="SDN91011.1"/>
    </source>
</evidence>
<evidence type="ECO:0000256" key="1">
    <source>
        <dbReference type="ARBA" id="ARBA00005417"/>
    </source>
</evidence>
<feature type="domain" description="ABC transporter" evidence="7">
    <location>
        <begin position="261"/>
        <end position="487"/>
    </location>
</feature>
<dbReference type="STRING" id="1166073.SAMN05192530_102410"/>
<dbReference type="PROSITE" id="PS00211">
    <property type="entry name" value="ABC_TRANSPORTER_1"/>
    <property type="match status" value="2"/>
</dbReference>
<dbReference type="OrthoDB" id="9805029at2"/>
<evidence type="ECO:0000256" key="6">
    <source>
        <dbReference type="ARBA" id="ARBA00022840"/>
    </source>
</evidence>
<dbReference type="InterPro" id="IPR003593">
    <property type="entry name" value="AAA+_ATPase"/>
</dbReference>
<dbReference type="AlphaFoldDB" id="A0A1H0F8X0"/>
<dbReference type="Pfam" id="PF00005">
    <property type="entry name" value="ABC_tran"/>
    <property type="match status" value="2"/>
</dbReference>
<reference evidence="8 9" key="1">
    <citation type="submission" date="2016-10" db="EMBL/GenBank/DDBJ databases">
        <authorList>
            <person name="de Groot N.N."/>
        </authorList>
    </citation>
    <scope>NUCLEOTIDE SEQUENCE [LARGE SCALE GENOMIC DNA]</scope>
    <source>
        <strain evidence="9">L7-484,KACC 16230,DSM 25025</strain>
    </source>
</reference>
<evidence type="ECO:0000256" key="3">
    <source>
        <dbReference type="ARBA" id="ARBA00022597"/>
    </source>
</evidence>
<evidence type="ECO:0000256" key="2">
    <source>
        <dbReference type="ARBA" id="ARBA00022448"/>
    </source>
</evidence>
<dbReference type="Gene3D" id="3.40.50.300">
    <property type="entry name" value="P-loop containing nucleotide triphosphate hydrolases"/>
    <property type="match status" value="2"/>
</dbReference>
<keyword evidence="6 8" id="KW-0067">ATP-binding</keyword>
<dbReference type="InterPro" id="IPR027417">
    <property type="entry name" value="P-loop_NTPase"/>
</dbReference>